<organism evidence="1 2">
    <name type="scientific">Tanacetum coccineum</name>
    <dbReference type="NCBI Taxonomy" id="301880"/>
    <lineage>
        <taxon>Eukaryota</taxon>
        <taxon>Viridiplantae</taxon>
        <taxon>Streptophyta</taxon>
        <taxon>Embryophyta</taxon>
        <taxon>Tracheophyta</taxon>
        <taxon>Spermatophyta</taxon>
        <taxon>Magnoliopsida</taxon>
        <taxon>eudicotyledons</taxon>
        <taxon>Gunneridae</taxon>
        <taxon>Pentapetalae</taxon>
        <taxon>asterids</taxon>
        <taxon>campanulids</taxon>
        <taxon>Asterales</taxon>
        <taxon>Asteraceae</taxon>
        <taxon>Asteroideae</taxon>
        <taxon>Anthemideae</taxon>
        <taxon>Anthemidinae</taxon>
        <taxon>Tanacetum</taxon>
    </lineage>
</organism>
<dbReference type="EMBL" id="BQNB010018367">
    <property type="protein sequence ID" value="GJT73623.1"/>
    <property type="molecule type" value="Genomic_DNA"/>
</dbReference>
<proteinExistence type="predicted"/>
<protein>
    <submittedName>
        <fullName evidence="1">Uncharacterized protein</fullName>
    </submittedName>
</protein>
<reference evidence="1" key="2">
    <citation type="submission" date="2022-01" db="EMBL/GenBank/DDBJ databases">
        <authorList>
            <person name="Yamashiro T."/>
            <person name="Shiraishi A."/>
            <person name="Satake H."/>
            <person name="Nakayama K."/>
        </authorList>
    </citation>
    <scope>NUCLEOTIDE SEQUENCE</scope>
</reference>
<evidence type="ECO:0000313" key="2">
    <source>
        <dbReference type="Proteomes" id="UP001151760"/>
    </source>
</evidence>
<name>A0ABQ5GE69_9ASTR</name>
<sequence length="238" mass="26598">MRSLILYRLNILRRCESGRGRVRTDLFGEYEVSCEITFHTGSYGECRIESVDYELGIWVDRVEEGLIVKGDAGAMSMYDSSDTRSVLCLYSVHLCRVEGCCLTLYASTMRMETLQSNDTVLILCHDNEAIIIVACDSSEGLITSARLRYGCTIAGKWAGRLDSVGLCPEEYINILHYIGSLHTRKASLETVISQFAGEMCVKSISWIVSLEALDTREMCAKIARIVESDWDGMGARAR</sequence>
<comment type="caution">
    <text evidence="1">The sequence shown here is derived from an EMBL/GenBank/DDBJ whole genome shotgun (WGS) entry which is preliminary data.</text>
</comment>
<keyword evidence="2" id="KW-1185">Reference proteome</keyword>
<evidence type="ECO:0000313" key="1">
    <source>
        <dbReference type="EMBL" id="GJT73623.1"/>
    </source>
</evidence>
<gene>
    <name evidence="1" type="ORF">Tco_1032909</name>
</gene>
<reference evidence="1" key="1">
    <citation type="journal article" date="2022" name="Int. J. Mol. Sci.">
        <title>Draft Genome of Tanacetum Coccineum: Genomic Comparison of Closely Related Tanacetum-Family Plants.</title>
        <authorList>
            <person name="Yamashiro T."/>
            <person name="Shiraishi A."/>
            <person name="Nakayama K."/>
            <person name="Satake H."/>
        </authorList>
    </citation>
    <scope>NUCLEOTIDE SEQUENCE</scope>
</reference>
<accession>A0ABQ5GE69</accession>
<dbReference type="Proteomes" id="UP001151760">
    <property type="component" value="Unassembled WGS sequence"/>
</dbReference>